<comment type="function">
    <text evidence="14 19">Bifunctional enzyme that catalyzes the epimerization of the S- and R-forms of NAD(P)HX and the dehydration of the S-form of NAD(P)HX at the expense of ADP, which is converted to AMP. This allows the repair of both epimers of NAD(P)HX, a damaged form of NAD(P)H that is a result of enzymatic or heat-dependent hydration.</text>
</comment>
<dbReference type="InterPro" id="IPR000631">
    <property type="entry name" value="CARKD"/>
</dbReference>
<keyword evidence="11 18" id="KW-0413">Isomerase</keyword>
<dbReference type="SUPFAM" id="SSF53613">
    <property type="entry name" value="Ribokinase-like"/>
    <property type="match status" value="1"/>
</dbReference>
<evidence type="ECO:0000259" key="21">
    <source>
        <dbReference type="PROSITE" id="PS51385"/>
    </source>
</evidence>
<comment type="catalytic activity">
    <reaction evidence="15 17 19">
        <text>(6S)-NADHX + ADP = AMP + phosphate + NADH + H(+)</text>
        <dbReference type="Rhea" id="RHEA:32223"/>
        <dbReference type="ChEBI" id="CHEBI:15378"/>
        <dbReference type="ChEBI" id="CHEBI:43474"/>
        <dbReference type="ChEBI" id="CHEBI:57945"/>
        <dbReference type="ChEBI" id="CHEBI:64074"/>
        <dbReference type="ChEBI" id="CHEBI:456215"/>
        <dbReference type="ChEBI" id="CHEBI:456216"/>
        <dbReference type="EC" id="4.2.1.136"/>
    </reaction>
</comment>
<feature type="binding site" evidence="18">
    <location>
        <position position="57"/>
    </location>
    <ligand>
        <name>K(+)</name>
        <dbReference type="ChEBI" id="CHEBI:29103"/>
    </ligand>
</feature>
<evidence type="ECO:0000256" key="12">
    <source>
        <dbReference type="ARBA" id="ARBA00023239"/>
    </source>
</evidence>
<evidence type="ECO:0000256" key="15">
    <source>
        <dbReference type="ARBA" id="ARBA00048238"/>
    </source>
</evidence>
<gene>
    <name evidence="17" type="primary">nnrD</name>
    <name evidence="18" type="synonym">nnrE</name>
    <name evidence="22" type="ORF">LHGZ1_2091</name>
</gene>
<keyword evidence="6 17" id="KW-0547">Nucleotide-binding</keyword>
<evidence type="ECO:0000256" key="2">
    <source>
        <dbReference type="ARBA" id="ARBA00000909"/>
    </source>
</evidence>
<dbReference type="EC" id="4.2.1.136" evidence="19"/>
<evidence type="ECO:0000256" key="10">
    <source>
        <dbReference type="ARBA" id="ARBA00023027"/>
    </source>
</evidence>
<dbReference type="EMBL" id="CP022115">
    <property type="protein sequence ID" value="ASJ24922.1"/>
    <property type="molecule type" value="Genomic_DNA"/>
</dbReference>
<keyword evidence="7 17" id="KW-0067">ATP-binding</keyword>
<comment type="cofactor">
    <cofactor evidence="18 19">
        <name>K(+)</name>
        <dbReference type="ChEBI" id="CHEBI:29103"/>
    </cofactor>
    <text evidence="18 19">Binds 1 potassium ion per subunit.</text>
</comment>
<comment type="similarity">
    <text evidence="3 19">In the N-terminal section; belongs to the NnrE/AIBP family.</text>
</comment>
<dbReference type="PANTHER" id="PTHR12592:SF0">
    <property type="entry name" value="ATP-DEPENDENT (S)-NAD(P)H-HYDRATE DEHYDRATASE"/>
    <property type="match status" value="1"/>
</dbReference>
<comment type="function">
    <text evidence="18">Catalyzes the epimerization of the S- and R-forms of NAD(P)HX, a damaged form of NAD(P)H that is a result of enzymatic or heat-dependent hydration. This is a prerequisite for the S-specific NAD(P)H-hydrate dehydratase to allow the repair of both epimers of NAD(P)HX.</text>
</comment>
<comment type="catalytic activity">
    <reaction evidence="16 17 19">
        <text>(6S)-NADPHX + ADP = AMP + phosphate + NADPH + H(+)</text>
        <dbReference type="Rhea" id="RHEA:32235"/>
        <dbReference type="ChEBI" id="CHEBI:15378"/>
        <dbReference type="ChEBI" id="CHEBI:43474"/>
        <dbReference type="ChEBI" id="CHEBI:57783"/>
        <dbReference type="ChEBI" id="CHEBI:64076"/>
        <dbReference type="ChEBI" id="CHEBI:456215"/>
        <dbReference type="ChEBI" id="CHEBI:456216"/>
        <dbReference type="EC" id="4.2.1.136"/>
    </reaction>
</comment>
<keyword evidence="13" id="KW-0511">Multifunctional enzyme</keyword>
<dbReference type="OrthoDB" id="9806925at2"/>
<comment type="catalytic activity">
    <reaction evidence="2 18 19">
        <text>(6R)-NADPHX = (6S)-NADPHX</text>
        <dbReference type="Rhea" id="RHEA:32227"/>
        <dbReference type="ChEBI" id="CHEBI:64076"/>
        <dbReference type="ChEBI" id="CHEBI:64077"/>
        <dbReference type="EC" id="5.1.99.6"/>
    </reaction>
</comment>
<evidence type="ECO:0000256" key="16">
    <source>
        <dbReference type="ARBA" id="ARBA00049209"/>
    </source>
</evidence>
<dbReference type="GO" id="GO:0110051">
    <property type="term" value="P:metabolite repair"/>
    <property type="evidence" value="ECO:0007669"/>
    <property type="project" value="TreeGrafter"/>
</dbReference>
<comment type="similarity">
    <text evidence="17">Belongs to the NnrD/CARKD family.</text>
</comment>
<dbReference type="GO" id="GO:0052855">
    <property type="term" value="F:ADP-dependent NAD(P)H-hydrate dehydratase activity"/>
    <property type="evidence" value="ECO:0007669"/>
    <property type="project" value="UniProtKB-UniRule"/>
</dbReference>
<keyword evidence="12 17" id="KW-0456">Lyase</keyword>
<evidence type="ECO:0000256" key="17">
    <source>
        <dbReference type="HAMAP-Rule" id="MF_01965"/>
    </source>
</evidence>
<dbReference type="HAMAP" id="MF_01965">
    <property type="entry name" value="NADHX_dehydratase"/>
    <property type="match status" value="1"/>
</dbReference>
<comment type="function">
    <text evidence="17">Catalyzes the dehydration of the S-form of NAD(P)HX at the expense of ADP, which is converted to AMP. Together with NAD(P)HX epimerase, which catalyzes the epimerization of the S- and R-forms, the enzyme allows the repair of both epimers of NAD(P)HX, a damaged form of NAD(P)H that is a result of enzymatic or heat-dependent hydration.</text>
</comment>
<name>A0A248LJT9_9NEIS</name>
<evidence type="ECO:0000256" key="4">
    <source>
        <dbReference type="ARBA" id="ARBA00009524"/>
    </source>
</evidence>
<dbReference type="GO" id="GO:0046872">
    <property type="term" value="F:metal ion binding"/>
    <property type="evidence" value="ECO:0007669"/>
    <property type="project" value="UniProtKB-UniRule"/>
</dbReference>
<dbReference type="AlphaFoldDB" id="A0A248LJT9"/>
<protein>
    <recommendedName>
        <fullName evidence="19">Bifunctional NAD(P)H-hydrate repair enzyme</fullName>
    </recommendedName>
    <alternativeName>
        <fullName evidence="19">Nicotinamide nucleotide repair protein</fullName>
    </alternativeName>
    <domain>
        <recommendedName>
            <fullName evidence="19">ADP-dependent (S)-NAD(P)H-hydrate dehydratase</fullName>
            <ecNumber evidence="19">4.2.1.136</ecNumber>
        </recommendedName>
        <alternativeName>
            <fullName evidence="19">ADP-dependent NAD(P)HX dehydratase</fullName>
        </alternativeName>
    </domain>
    <domain>
        <recommendedName>
            <fullName evidence="19">NAD(P)H-hydrate epimerase</fullName>
            <ecNumber evidence="19">5.1.99.6</ecNumber>
        </recommendedName>
    </domain>
</protein>
<dbReference type="SUPFAM" id="SSF64153">
    <property type="entry name" value="YjeF N-terminal domain-like"/>
    <property type="match status" value="1"/>
</dbReference>
<dbReference type="InterPro" id="IPR004443">
    <property type="entry name" value="YjeF_N_dom"/>
</dbReference>
<dbReference type="PROSITE" id="PS51383">
    <property type="entry name" value="YJEF_C_3"/>
    <property type="match status" value="1"/>
</dbReference>
<evidence type="ECO:0000256" key="6">
    <source>
        <dbReference type="ARBA" id="ARBA00022741"/>
    </source>
</evidence>
<organism evidence="22 23">
    <name type="scientific">Laribacter hongkongensis</name>
    <dbReference type="NCBI Taxonomy" id="168471"/>
    <lineage>
        <taxon>Bacteria</taxon>
        <taxon>Pseudomonadati</taxon>
        <taxon>Pseudomonadota</taxon>
        <taxon>Betaproteobacteria</taxon>
        <taxon>Neisseriales</taxon>
        <taxon>Aquaspirillaceae</taxon>
        <taxon>Laribacter</taxon>
    </lineage>
</organism>
<dbReference type="HAMAP" id="MF_01966">
    <property type="entry name" value="NADHX_epimerase"/>
    <property type="match status" value="1"/>
</dbReference>
<feature type="binding site" evidence="18">
    <location>
        <position position="154"/>
    </location>
    <ligand>
        <name>K(+)</name>
        <dbReference type="ChEBI" id="CHEBI:29103"/>
    </ligand>
</feature>
<comment type="cofactor">
    <cofactor evidence="17">
        <name>Mg(2+)</name>
        <dbReference type="ChEBI" id="CHEBI:18420"/>
    </cofactor>
</comment>
<evidence type="ECO:0000256" key="18">
    <source>
        <dbReference type="HAMAP-Rule" id="MF_01966"/>
    </source>
</evidence>
<feature type="binding site" evidence="18">
    <location>
        <position position="118"/>
    </location>
    <ligand>
        <name>K(+)</name>
        <dbReference type="ChEBI" id="CHEBI:29103"/>
    </ligand>
</feature>
<dbReference type="InterPro" id="IPR017953">
    <property type="entry name" value="Carbohydrate_kinase_pred_CS"/>
</dbReference>
<dbReference type="PANTHER" id="PTHR12592">
    <property type="entry name" value="ATP-DEPENDENT (S)-NAD(P)H-HYDRATE DEHYDRATASE FAMILY MEMBER"/>
    <property type="match status" value="1"/>
</dbReference>
<dbReference type="InterPro" id="IPR030677">
    <property type="entry name" value="Nnr"/>
</dbReference>
<dbReference type="GO" id="GO:0046496">
    <property type="term" value="P:nicotinamide nucleotide metabolic process"/>
    <property type="evidence" value="ECO:0007669"/>
    <property type="project" value="UniProtKB-UniRule"/>
</dbReference>
<evidence type="ECO:0000313" key="22">
    <source>
        <dbReference type="EMBL" id="ASJ24922.1"/>
    </source>
</evidence>
<dbReference type="CDD" id="cd01171">
    <property type="entry name" value="YXKO-related"/>
    <property type="match status" value="1"/>
</dbReference>
<dbReference type="PIRSF" id="PIRSF017184">
    <property type="entry name" value="Nnr"/>
    <property type="match status" value="1"/>
</dbReference>
<keyword evidence="10 17" id="KW-0520">NAD</keyword>
<dbReference type="Pfam" id="PF01256">
    <property type="entry name" value="Carb_kinase"/>
    <property type="match status" value="1"/>
</dbReference>
<comment type="similarity">
    <text evidence="18">Belongs to the NnrE/AIBP family.</text>
</comment>
<dbReference type="NCBIfam" id="TIGR00196">
    <property type="entry name" value="yjeF_cterm"/>
    <property type="match status" value="1"/>
</dbReference>
<feature type="binding site" evidence="18">
    <location>
        <position position="151"/>
    </location>
    <ligand>
        <name>(6S)-NADPHX</name>
        <dbReference type="ChEBI" id="CHEBI:64076"/>
    </ligand>
</feature>
<reference evidence="23" key="1">
    <citation type="submission" date="2017-06" db="EMBL/GenBank/DDBJ databases">
        <title>Whole genome sequence of Laribacter hongkongensis LHGZ1.</title>
        <authorList>
            <person name="Chen D."/>
            <person name="Wu H."/>
            <person name="Chen J."/>
        </authorList>
    </citation>
    <scope>NUCLEOTIDE SEQUENCE [LARGE SCALE GENOMIC DNA]</scope>
    <source>
        <strain evidence="23">LHGZ1</strain>
    </source>
</reference>
<feature type="binding site" evidence="17">
    <location>
        <position position="358"/>
    </location>
    <ligand>
        <name>(6S)-NADPHX</name>
        <dbReference type="ChEBI" id="CHEBI:64076"/>
    </ligand>
</feature>
<comment type="caution">
    <text evidence="18">Lacks conserved residue(s) required for the propagation of feature annotation.</text>
</comment>
<comment type="similarity">
    <text evidence="4 19">In the C-terminal section; belongs to the NnrD/CARKD family.</text>
</comment>
<dbReference type="RefSeq" id="WP_088861002.1">
    <property type="nucleotide sequence ID" value="NZ_CP022115.1"/>
</dbReference>
<feature type="domain" description="YjeF C-terminal" evidence="20">
    <location>
        <begin position="216"/>
        <end position="473"/>
    </location>
</feature>
<feature type="binding site" evidence="17">
    <location>
        <begin position="395"/>
        <end position="399"/>
    </location>
    <ligand>
        <name>AMP</name>
        <dbReference type="ChEBI" id="CHEBI:456215"/>
    </ligand>
</feature>
<evidence type="ECO:0000256" key="14">
    <source>
        <dbReference type="ARBA" id="ARBA00025153"/>
    </source>
</evidence>
<dbReference type="Gene3D" id="3.40.1190.20">
    <property type="match status" value="1"/>
</dbReference>
<keyword evidence="8 17" id="KW-0521">NADP</keyword>
<dbReference type="EC" id="5.1.99.6" evidence="19"/>
<evidence type="ECO:0000256" key="13">
    <source>
        <dbReference type="ARBA" id="ARBA00023268"/>
    </source>
</evidence>
<evidence type="ECO:0000256" key="8">
    <source>
        <dbReference type="ARBA" id="ARBA00022857"/>
    </source>
</evidence>
<dbReference type="InterPro" id="IPR029056">
    <property type="entry name" value="Ribokinase-like"/>
</dbReference>
<keyword evidence="9 18" id="KW-0630">Potassium</keyword>
<evidence type="ECO:0000256" key="9">
    <source>
        <dbReference type="ARBA" id="ARBA00022958"/>
    </source>
</evidence>
<feature type="binding site" evidence="17">
    <location>
        <position position="424"/>
    </location>
    <ligand>
        <name>AMP</name>
        <dbReference type="ChEBI" id="CHEBI:456215"/>
    </ligand>
</feature>
<keyword evidence="5 18" id="KW-0479">Metal-binding</keyword>
<dbReference type="InterPro" id="IPR036652">
    <property type="entry name" value="YjeF_N_dom_sf"/>
</dbReference>
<feature type="binding site" evidence="18">
    <location>
        <begin position="56"/>
        <end position="60"/>
    </location>
    <ligand>
        <name>(6S)-NADPHX</name>
        <dbReference type="ChEBI" id="CHEBI:64076"/>
    </ligand>
</feature>
<dbReference type="Proteomes" id="UP000197424">
    <property type="component" value="Chromosome"/>
</dbReference>
<accession>A0A248LJT9</accession>
<comment type="subunit">
    <text evidence="17">Homotetramer.</text>
</comment>
<dbReference type="Gene3D" id="3.40.50.10260">
    <property type="entry name" value="YjeF N-terminal domain"/>
    <property type="match status" value="1"/>
</dbReference>
<dbReference type="GO" id="GO:0005524">
    <property type="term" value="F:ATP binding"/>
    <property type="evidence" value="ECO:0007669"/>
    <property type="project" value="UniProtKB-UniRule"/>
</dbReference>
<dbReference type="GO" id="GO:0052856">
    <property type="term" value="F:NAD(P)HX epimerase activity"/>
    <property type="evidence" value="ECO:0007669"/>
    <property type="project" value="UniProtKB-UniRule"/>
</dbReference>
<evidence type="ECO:0000256" key="11">
    <source>
        <dbReference type="ARBA" id="ARBA00023235"/>
    </source>
</evidence>
<evidence type="ECO:0000256" key="7">
    <source>
        <dbReference type="ARBA" id="ARBA00022840"/>
    </source>
</evidence>
<sequence>MNPVRPIFSATGLRMLESRAEQAGMPLMDRAAGLIATHVEQHFPDRPVVAVAGRGNNGGDAILAAARLTCRGIPAAIRLPLGTPDTTAARQVLEQARQAGVRLLQADEDWPETAVLLDGLFGIGLTRAPEGEAAQAIERINAYPGPVVAIDLPSGLDAERGVAYTPCVRAQHTLTFLADKTGLLTADGPDHAGEVFVHALDLPPDWLPDPVAACHVPPEPWLPPRRHNSNKGVFGGVGIIGGAEGMTGAVLLAARAALRHGAGKVRGGFVAPFPALDPLYPELMLARAEAVLAAPDVSVLAVGPGLGCSTEAGELLARALAYRLPLVLDADALNLLAQDPALAEACRQRGLPTILTPHPGEAARLLATGTARIQADRPEAVRQLARNWQAVVVLKGCGTLVAGPDGFFTVNPTGHPGLAQAGQGDTLTGMIAALLAQGLDAAAAARLAVWLHGRHAGAIDPAILECAPHQAAD</sequence>
<feature type="domain" description="YjeF N-terminal" evidence="21">
    <location>
        <begin position="13"/>
        <end position="208"/>
    </location>
</feature>
<feature type="binding site" evidence="17">
    <location>
        <position position="249"/>
    </location>
    <ligand>
        <name>(6S)-NADPHX</name>
        <dbReference type="ChEBI" id="CHEBI:64076"/>
    </ligand>
</feature>
<evidence type="ECO:0000313" key="23">
    <source>
        <dbReference type="Proteomes" id="UP000197424"/>
    </source>
</evidence>
<evidence type="ECO:0000259" key="20">
    <source>
        <dbReference type="PROSITE" id="PS51383"/>
    </source>
</evidence>
<comment type="catalytic activity">
    <reaction evidence="1 18 19">
        <text>(6R)-NADHX = (6S)-NADHX</text>
        <dbReference type="Rhea" id="RHEA:32215"/>
        <dbReference type="ChEBI" id="CHEBI:64074"/>
        <dbReference type="ChEBI" id="CHEBI:64075"/>
        <dbReference type="EC" id="5.1.99.6"/>
    </reaction>
</comment>
<evidence type="ECO:0000256" key="19">
    <source>
        <dbReference type="PIRNR" id="PIRNR017184"/>
    </source>
</evidence>
<proteinExistence type="inferred from homology"/>
<dbReference type="Pfam" id="PF03853">
    <property type="entry name" value="YjeF_N"/>
    <property type="match status" value="1"/>
</dbReference>
<evidence type="ECO:0000256" key="1">
    <source>
        <dbReference type="ARBA" id="ARBA00000013"/>
    </source>
</evidence>
<feature type="binding site" evidence="17">
    <location>
        <position position="425"/>
    </location>
    <ligand>
        <name>(6S)-NADPHX</name>
        <dbReference type="ChEBI" id="CHEBI:64076"/>
    </ligand>
</feature>
<dbReference type="NCBIfam" id="TIGR00197">
    <property type="entry name" value="yjeF_nterm"/>
    <property type="match status" value="1"/>
</dbReference>
<dbReference type="PROSITE" id="PS01050">
    <property type="entry name" value="YJEF_C_2"/>
    <property type="match status" value="1"/>
</dbReference>
<feature type="binding site" evidence="17">
    <location>
        <position position="305"/>
    </location>
    <ligand>
        <name>(6S)-NADPHX</name>
        <dbReference type="ChEBI" id="CHEBI:64076"/>
    </ligand>
</feature>
<evidence type="ECO:0000256" key="5">
    <source>
        <dbReference type="ARBA" id="ARBA00022723"/>
    </source>
</evidence>
<feature type="binding site" evidence="18">
    <location>
        <begin position="122"/>
        <end position="128"/>
    </location>
    <ligand>
        <name>(6S)-NADPHX</name>
        <dbReference type="ChEBI" id="CHEBI:64076"/>
    </ligand>
</feature>
<evidence type="ECO:0000256" key="3">
    <source>
        <dbReference type="ARBA" id="ARBA00006001"/>
    </source>
</evidence>
<dbReference type="PROSITE" id="PS51385">
    <property type="entry name" value="YJEF_N"/>
    <property type="match status" value="1"/>
</dbReference>